<reference evidence="12 13" key="1">
    <citation type="journal article" date="2013" name="PLoS Genet.">
        <title>The genome and development-dependent transcriptomes of Pyronema confluens: a window into fungal evolution.</title>
        <authorList>
            <person name="Traeger S."/>
            <person name="Altegoer F."/>
            <person name="Freitag M."/>
            <person name="Gabaldon T."/>
            <person name="Kempken F."/>
            <person name="Kumar A."/>
            <person name="Marcet-Houben M."/>
            <person name="Poggeler S."/>
            <person name="Stajich J.E."/>
            <person name="Nowrousian M."/>
        </authorList>
    </citation>
    <scope>NUCLEOTIDE SEQUENCE [LARGE SCALE GENOMIC DNA]</scope>
    <source>
        <strain evidence="13">CBS 100304</strain>
        <tissue evidence="12">Vegetative mycelium</tissue>
    </source>
</reference>
<dbReference type="EMBL" id="HF936305">
    <property type="protein sequence ID" value="CCX34154.1"/>
    <property type="molecule type" value="Genomic_DNA"/>
</dbReference>
<keyword evidence="6" id="KW-1133">Transmembrane helix</keyword>
<keyword evidence="3 10" id="KW-0813">Transport</keyword>
<dbReference type="PANTHER" id="PTHR14467">
    <property type="entry name" value="ARV1"/>
    <property type="match status" value="1"/>
</dbReference>
<dbReference type="OMA" id="WAVERCF"/>
<keyword evidence="10" id="KW-0746">Sphingolipid metabolism</keyword>
<dbReference type="eggNOG" id="KOG3134">
    <property type="taxonomic scope" value="Eukaryota"/>
</dbReference>
<feature type="compositionally biased region" description="Low complexity" evidence="11">
    <location>
        <begin position="19"/>
        <end position="66"/>
    </location>
</feature>
<sequence length="343" mass="37088">MSPSTSAPAPTPAPGLVQAPSIPIPSANLSSAAPLASSTTSHSAAHSAAPPTSTAPPTSQTNPSTQTQADPLFICIECSYPVQSLYTAYSSADDKSLGRGVRLTQCPRCKRFADKYVEHDFVVLFIDMVLIKPQVYRHLLFNHLGRTDDKLDGSIKRLGVLLLLFDVYLTWARIEKSIPTSHPQILSQPIVVQYLFFRTPPPFSPLLRALRFCFCLTESLLFHATIRFLSFYLLRFPRPNAVSTALLVSSCTKLFPILMVIWKYDVPAAARSVGWAVVVNNVEALRILLNVDYVRAAALTGAGAVVRAGVSGAVLRAAGLGGEETGGGWEGWGEWVGGMMGWG</sequence>
<gene>
    <name evidence="12" type="ORF">PCON_02654</name>
</gene>
<evidence type="ECO:0000256" key="3">
    <source>
        <dbReference type="ARBA" id="ARBA00022448"/>
    </source>
</evidence>
<accession>U4LRF7</accession>
<evidence type="ECO:0000256" key="2">
    <source>
        <dbReference type="ARBA" id="ARBA00009187"/>
    </source>
</evidence>
<keyword evidence="8 10" id="KW-0443">Lipid metabolism</keyword>
<evidence type="ECO:0000313" key="12">
    <source>
        <dbReference type="EMBL" id="CCX34154.1"/>
    </source>
</evidence>
<dbReference type="GO" id="GO:0006665">
    <property type="term" value="P:sphingolipid metabolic process"/>
    <property type="evidence" value="ECO:0007669"/>
    <property type="project" value="UniProtKB-UniRule"/>
</dbReference>
<comment type="subcellular location">
    <subcellularLocation>
        <location evidence="1 10">Endoplasmic reticulum membrane</location>
        <topology evidence="1 10">Multi-pass membrane protein</topology>
    </subcellularLocation>
    <subcellularLocation>
        <location evidence="10">Golgi apparatus membrane</location>
        <topology evidence="10">Multi-pass membrane protein</topology>
    </subcellularLocation>
</comment>
<comment type="similarity">
    <text evidence="2 10">Belongs to the ARV1 family.</text>
</comment>
<keyword evidence="13" id="KW-1185">Reference proteome</keyword>
<dbReference type="GO" id="GO:0097036">
    <property type="term" value="P:regulation of plasma membrane sterol distribution"/>
    <property type="evidence" value="ECO:0007669"/>
    <property type="project" value="UniProtKB-UniRule"/>
</dbReference>
<evidence type="ECO:0000256" key="5">
    <source>
        <dbReference type="ARBA" id="ARBA00022824"/>
    </source>
</evidence>
<dbReference type="Pfam" id="PF04161">
    <property type="entry name" value="Arv1"/>
    <property type="match status" value="1"/>
</dbReference>
<dbReference type="PANTHER" id="PTHR14467:SF0">
    <property type="entry name" value="PROTEIN ARV1"/>
    <property type="match status" value="1"/>
</dbReference>
<feature type="region of interest" description="Disordered" evidence="11">
    <location>
        <begin position="1"/>
        <end position="66"/>
    </location>
</feature>
<dbReference type="GO" id="GO:0032366">
    <property type="term" value="P:intracellular sterol transport"/>
    <property type="evidence" value="ECO:0007669"/>
    <property type="project" value="UniProtKB-UniRule"/>
</dbReference>
<dbReference type="GO" id="GO:0016125">
    <property type="term" value="P:sterol metabolic process"/>
    <property type="evidence" value="ECO:0007669"/>
    <property type="project" value="UniProtKB-UniRule"/>
</dbReference>
<dbReference type="InterPro" id="IPR007290">
    <property type="entry name" value="Arv1"/>
</dbReference>
<dbReference type="GO" id="GO:0000139">
    <property type="term" value="C:Golgi membrane"/>
    <property type="evidence" value="ECO:0007669"/>
    <property type="project" value="UniProtKB-SubCell"/>
</dbReference>
<evidence type="ECO:0000256" key="8">
    <source>
        <dbReference type="ARBA" id="ARBA00023098"/>
    </source>
</evidence>
<organism evidence="12 13">
    <name type="scientific">Pyronema omphalodes (strain CBS 100304)</name>
    <name type="common">Pyronema confluens</name>
    <dbReference type="NCBI Taxonomy" id="1076935"/>
    <lineage>
        <taxon>Eukaryota</taxon>
        <taxon>Fungi</taxon>
        <taxon>Dikarya</taxon>
        <taxon>Ascomycota</taxon>
        <taxon>Pezizomycotina</taxon>
        <taxon>Pezizomycetes</taxon>
        <taxon>Pezizales</taxon>
        <taxon>Pyronemataceae</taxon>
        <taxon>Pyronema</taxon>
    </lineage>
</organism>
<evidence type="ECO:0000256" key="9">
    <source>
        <dbReference type="ARBA" id="ARBA00023136"/>
    </source>
</evidence>
<dbReference type="OrthoDB" id="2192830at2759"/>
<evidence type="ECO:0000256" key="7">
    <source>
        <dbReference type="ARBA" id="ARBA00023055"/>
    </source>
</evidence>
<dbReference type="Proteomes" id="UP000018144">
    <property type="component" value="Unassembled WGS sequence"/>
</dbReference>
<dbReference type="AlphaFoldDB" id="U4LRF7"/>
<keyword evidence="9" id="KW-0472">Membrane</keyword>
<evidence type="ECO:0000256" key="10">
    <source>
        <dbReference type="RuleBase" id="RU368065"/>
    </source>
</evidence>
<keyword evidence="4" id="KW-0812">Transmembrane</keyword>
<evidence type="ECO:0000256" key="6">
    <source>
        <dbReference type="ARBA" id="ARBA00022989"/>
    </source>
</evidence>
<protein>
    <recommendedName>
        <fullName evidence="10">Protein ARV</fullName>
    </recommendedName>
</protein>
<keyword evidence="5 10" id="KW-0256">Endoplasmic reticulum</keyword>
<evidence type="ECO:0000256" key="11">
    <source>
        <dbReference type="SAM" id="MobiDB-lite"/>
    </source>
</evidence>
<comment type="function">
    <text evidence="10">Mediator of sterol homeostasis involved in sterol uptake, trafficking and distribution into membranes.</text>
</comment>
<name>U4LRF7_PYROM</name>
<keyword evidence="10" id="KW-0333">Golgi apparatus</keyword>
<evidence type="ECO:0000313" key="13">
    <source>
        <dbReference type="Proteomes" id="UP000018144"/>
    </source>
</evidence>
<keyword evidence="7 10" id="KW-0445">Lipid transport</keyword>
<comment type="function">
    <text evidence="10">Regulates also the sphingolipid metabolism.</text>
</comment>
<dbReference type="STRING" id="1076935.U4LRF7"/>
<evidence type="ECO:0000256" key="1">
    <source>
        <dbReference type="ARBA" id="ARBA00004477"/>
    </source>
</evidence>
<evidence type="ECO:0000256" key="4">
    <source>
        <dbReference type="ARBA" id="ARBA00022692"/>
    </source>
</evidence>
<dbReference type="GO" id="GO:0005789">
    <property type="term" value="C:endoplasmic reticulum membrane"/>
    <property type="evidence" value="ECO:0007669"/>
    <property type="project" value="UniProtKB-SubCell"/>
</dbReference>
<dbReference type="GO" id="GO:0032541">
    <property type="term" value="C:cortical endoplasmic reticulum"/>
    <property type="evidence" value="ECO:0007669"/>
    <property type="project" value="TreeGrafter"/>
</dbReference>
<proteinExistence type="inferred from homology"/>